<gene>
    <name evidence="2" type="ORF">CLV92_101156</name>
</gene>
<keyword evidence="2" id="KW-0489">Methyltransferase</keyword>
<dbReference type="GO" id="GO:0008168">
    <property type="term" value="F:methyltransferase activity"/>
    <property type="evidence" value="ECO:0007669"/>
    <property type="project" value="UniProtKB-KW"/>
</dbReference>
<comment type="caution">
    <text evidence="2">The sequence shown here is derived from an EMBL/GenBank/DDBJ whole genome shotgun (WGS) entry which is preliminary data.</text>
</comment>
<evidence type="ECO:0000313" key="2">
    <source>
        <dbReference type="EMBL" id="PPK98461.1"/>
    </source>
</evidence>
<reference evidence="2 3" key="1">
    <citation type="submission" date="2018-02" db="EMBL/GenBank/DDBJ databases">
        <title>Genomic Encyclopedia of Archaeal and Bacterial Type Strains, Phase II (KMG-II): from individual species to whole genera.</title>
        <authorList>
            <person name="Goeker M."/>
        </authorList>
    </citation>
    <scope>NUCLEOTIDE SEQUENCE [LARGE SCALE GENOMIC DNA]</scope>
    <source>
        <strain evidence="2 3">DSM 22857</strain>
    </source>
</reference>
<dbReference type="Proteomes" id="UP000239485">
    <property type="component" value="Unassembled WGS sequence"/>
</dbReference>
<evidence type="ECO:0000313" key="3">
    <source>
        <dbReference type="Proteomes" id="UP000239485"/>
    </source>
</evidence>
<dbReference type="RefSeq" id="WP_158257087.1">
    <property type="nucleotide sequence ID" value="NZ_PTJD01000001.1"/>
</dbReference>
<dbReference type="SUPFAM" id="SSF53335">
    <property type="entry name" value="S-adenosyl-L-methionine-dependent methyltransferases"/>
    <property type="match status" value="1"/>
</dbReference>
<name>A0A2S6IWC8_9ACTN</name>
<sequence length="176" mass="18288">MTGSGRAPARLVWAVDLLGVRPDDEVLEVGCGRGVAAELVCQRLGSGRLTGLDRSATAVAAAEARNAPHVAAGRARFVRAALGSADPASLGTFNAVLAVNVNLFWTDPAATELDLLRRLLVPGGRLLLVYEPPSRDLLERLDTTVTGNLRTAGWSCRSRRGGGEAPLLGVLATPAG</sequence>
<accession>A0A2S6IWC8</accession>
<dbReference type="Gene3D" id="3.40.50.150">
    <property type="entry name" value="Vaccinia Virus protein VP39"/>
    <property type="match status" value="1"/>
</dbReference>
<dbReference type="InterPro" id="IPR041698">
    <property type="entry name" value="Methyltransf_25"/>
</dbReference>
<evidence type="ECO:0000259" key="1">
    <source>
        <dbReference type="Pfam" id="PF13649"/>
    </source>
</evidence>
<keyword evidence="2" id="KW-0808">Transferase</keyword>
<organism evidence="2 3">
    <name type="scientific">Kineococcus xinjiangensis</name>
    <dbReference type="NCBI Taxonomy" id="512762"/>
    <lineage>
        <taxon>Bacteria</taxon>
        <taxon>Bacillati</taxon>
        <taxon>Actinomycetota</taxon>
        <taxon>Actinomycetes</taxon>
        <taxon>Kineosporiales</taxon>
        <taxon>Kineosporiaceae</taxon>
        <taxon>Kineococcus</taxon>
    </lineage>
</organism>
<dbReference type="AlphaFoldDB" id="A0A2S6IWC8"/>
<dbReference type="Pfam" id="PF13649">
    <property type="entry name" value="Methyltransf_25"/>
    <property type="match status" value="1"/>
</dbReference>
<protein>
    <submittedName>
        <fullName evidence="2">Methyltransferase family protein</fullName>
    </submittedName>
</protein>
<dbReference type="OrthoDB" id="4571118at2"/>
<feature type="domain" description="Methyltransferase" evidence="1">
    <location>
        <begin position="26"/>
        <end position="124"/>
    </location>
</feature>
<dbReference type="GO" id="GO:0032259">
    <property type="term" value="P:methylation"/>
    <property type="evidence" value="ECO:0007669"/>
    <property type="project" value="UniProtKB-KW"/>
</dbReference>
<dbReference type="CDD" id="cd02440">
    <property type="entry name" value="AdoMet_MTases"/>
    <property type="match status" value="1"/>
</dbReference>
<dbReference type="EMBL" id="PTJD01000001">
    <property type="protein sequence ID" value="PPK98461.1"/>
    <property type="molecule type" value="Genomic_DNA"/>
</dbReference>
<proteinExistence type="predicted"/>
<keyword evidence="3" id="KW-1185">Reference proteome</keyword>
<dbReference type="InterPro" id="IPR029063">
    <property type="entry name" value="SAM-dependent_MTases_sf"/>
</dbReference>